<keyword evidence="2" id="KW-1185">Reference proteome</keyword>
<dbReference type="AlphaFoldDB" id="D1A8Q8"/>
<evidence type="ECO:0000313" key="2">
    <source>
        <dbReference type="Proteomes" id="UP000001918"/>
    </source>
</evidence>
<protein>
    <submittedName>
        <fullName evidence="1">Uncharacterized protein</fullName>
    </submittedName>
</protein>
<dbReference type="RefSeq" id="WP_012851537.1">
    <property type="nucleotide sequence ID" value="NC_013510.1"/>
</dbReference>
<accession>D1A8Q8</accession>
<reference evidence="1 2" key="1">
    <citation type="journal article" date="2011" name="Stand. Genomic Sci.">
        <title>Complete genome sequence of Thermomonospora curvata type strain (B9).</title>
        <authorList>
            <person name="Chertkov O."/>
            <person name="Sikorski J."/>
            <person name="Nolan M."/>
            <person name="Lapidus A."/>
            <person name="Lucas S."/>
            <person name="Del Rio T.G."/>
            <person name="Tice H."/>
            <person name="Cheng J.F."/>
            <person name="Goodwin L."/>
            <person name="Pitluck S."/>
            <person name="Liolios K."/>
            <person name="Ivanova N."/>
            <person name="Mavromatis K."/>
            <person name="Mikhailova N."/>
            <person name="Ovchinnikova G."/>
            <person name="Pati A."/>
            <person name="Chen A."/>
            <person name="Palaniappan K."/>
            <person name="Djao O.D."/>
            <person name="Land M."/>
            <person name="Hauser L."/>
            <person name="Chang Y.J."/>
            <person name="Jeffries C.D."/>
            <person name="Brettin T."/>
            <person name="Han C."/>
            <person name="Detter J.C."/>
            <person name="Rohde M."/>
            <person name="Goker M."/>
            <person name="Woyke T."/>
            <person name="Bristow J."/>
            <person name="Eisen J.A."/>
            <person name="Markowitz V."/>
            <person name="Hugenholtz P."/>
            <person name="Klenk H.P."/>
            <person name="Kyrpides N.C."/>
        </authorList>
    </citation>
    <scope>NUCLEOTIDE SEQUENCE [LARGE SCALE GENOMIC DNA]</scope>
    <source>
        <strain evidence="2">ATCC 19995 / DSM 43183 / JCM 3096 / KCTC 9072 / NBRC 15933 / NCIMB 10081 / Henssen B9</strain>
    </source>
</reference>
<proteinExistence type="predicted"/>
<dbReference type="eggNOG" id="COG0739">
    <property type="taxonomic scope" value="Bacteria"/>
</dbReference>
<dbReference type="STRING" id="471852.Tcur_1170"/>
<evidence type="ECO:0000313" key="1">
    <source>
        <dbReference type="EMBL" id="ACY96753.1"/>
    </source>
</evidence>
<organism evidence="1 2">
    <name type="scientific">Thermomonospora curvata (strain ATCC 19995 / DSM 43183 / JCM 3096 / KCTC 9072 / NBRC 15933 / NCIMB 10081 / Henssen B9)</name>
    <dbReference type="NCBI Taxonomy" id="471852"/>
    <lineage>
        <taxon>Bacteria</taxon>
        <taxon>Bacillati</taxon>
        <taxon>Actinomycetota</taxon>
        <taxon>Actinomycetes</taxon>
        <taxon>Streptosporangiales</taxon>
        <taxon>Thermomonosporaceae</taxon>
        <taxon>Thermomonospora</taxon>
    </lineage>
</organism>
<dbReference type="KEGG" id="tcu:Tcur_1170"/>
<dbReference type="Proteomes" id="UP000001918">
    <property type="component" value="Chromosome"/>
</dbReference>
<gene>
    <name evidence="1" type="ordered locus">Tcur_1170</name>
</gene>
<name>D1A8Q8_THECD</name>
<dbReference type="EMBL" id="CP001738">
    <property type="protein sequence ID" value="ACY96753.1"/>
    <property type="molecule type" value="Genomic_DNA"/>
</dbReference>
<dbReference type="HOGENOM" id="CLU_068874_0_0_11"/>
<sequence>MRGWERLRPRSGALLLAIALVVGAGGWAAWSHLRPYLHGSNCEVAAAGGVVPLDLEQAANAATIAGVAFRKSLPERAVVIAYATAIQESHIRNLPYGDRDSVGIFQQRPSQGWGRVDQLRDPVYATSKFYDSLVKVKDYLDRDLHDAAQQVQRSADGTAYAPHEERAKQLAEAYTGRRPAAVRCWFSPRKRTEPRRAEAIRALHETFGTSKIPVTEEDGRHTVRVPTRRTGWAVASWAVSHAQGYGLQEIRYDGRRWRAEAGHDGWTEDEEAPSDRVIIR</sequence>